<dbReference type="Proteomes" id="UP000191812">
    <property type="component" value="Unassembled WGS sequence"/>
</dbReference>
<organism evidence="1 2">
    <name type="scientific">Agrobacterium genomosp. 13 str. CFBP 6927</name>
    <dbReference type="NCBI Taxonomy" id="1183428"/>
    <lineage>
        <taxon>Bacteria</taxon>
        <taxon>Pseudomonadati</taxon>
        <taxon>Pseudomonadota</taxon>
        <taxon>Alphaproteobacteria</taxon>
        <taxon>Hyphomicrobiales</taxon>
        <taxon>Rhizobiaceae</taxon>
        <taxon>Rhizobium/Agrobacterium group</taxon>
        <taxon>Agrobacterium</taxon>
        <taxon>Agrobacterium tumefaciens complex</taxon>
    </lineage>
</organism>
<evidence type="ECO:0000313" key="1">
    <source>
        <dbReference type="EMBL" id="CUX29452.1"/>
    </source>
</evidence>
<dbReference type="EMBL" id="FBWH01000022">
    <property type="protein sequence ID" value="CUX29452.1"/>
    <property type="molecule type" value="Genomic_DNA"/>
</dbReference>
<comment type="caution">
    <text evidence="1">The sequence shown here is derived from an EMBL/GenBank/DDBJ whole genome shotgun (WGS) entry which is preliminary data.</text>
</comment>
<keyword evidence="2" id="KW-1185">Reference proteome</keyword>
<accession>A0ABM9VFT8</accession>
<sequence length="105" mass="11555">MRVRFCVFAARGMAILSSLFLFDAIAVTVCLKNNRRVQFRQNYCDSSRKSLADAMANLQCLPAGQFIPHRHHKAMAVILTGKKGNGTSFASIKTKQVRTTLHGGG</sequence>
<name>A0ABM9VFT8_9HYPH</name>
<gene>
    <name evidence="1" type="ORF">AGR13a_Cc290070</name>
</gene>
<evidence type="ECO:0000313" key="2">
    <source>
        <dbReference type="Proteomes" id="UP000191812"/>
    </source>
</evidence>
<evidence type="ECO:0008006" key="3">
    <source>
        <dbReference type="Google" id="ProtNLM"/>
    </source>
</evidence>
<protein>
    <recommendedName>
        <fullName evidence="3">Secreted protein</fullName>
    </recommendedName>
</protein>
<reference evidence="1 2" key="1">
    <citation type="submission" date="2016-01" db="EMBL/GenBank/DDBJ databases">
        <authorList>
            <person name="Regsiter A."/>
            <person name="william w."/>
        </authorList>
    </citation>
    <scope>NUCLEOTIDE SEQUENCE [LARGE SCALE GENOMIC DNA]</scope>
    <source>
        <strain evidence="1 2">CFBP 6927</strain>
    </source>
</reference>
<proteinExistence type="predicted"/>